<evidence type="ECO:0000313" key="5">
    <source>
        <dbReference type="EMBL" id="ETN45537.1"/>
    </source>
</evidence>
<evidence type="ECO:0000256" key="3">
    <source>
        <dbReference type="ARBA" id="ARBA00046339"/>
    </source>
</evidence>
<feature type="coiled-coil region" evidence="4">
    <location>
        <begin position="6"/>
        <end position="33"/>
    </location>
</feature>
<protein>
    <recommendedName>
        <fullName evidence="7">Urease accessory protein UreF</fullName>
    </recommendedName>
</protein>
<dbReference type="EMBL" id="KB822712">
    <property type="protein sequence ID" value="ETN45537.1"/>
    <property type="molecule type" value="Genomic_DNA"/>
</dbReference>
<dbReference type="OrthoDB" id="2550922at2759"/>
<dbReference type="AlphaFoldDB" id="W2SA21"/>
<dbReference type="Pfam" id="PF01730">
    <property type="entry name" value="UreF"/>
    <property type="match status" value="1"/>
</dbReference>
<dbReference type="STRING" id="1220924.W2SA21"/>
<sequence length="311" mass="33833">MNASDAERLRTQVAQLEFELQTAKLLLKTVEARSADHLPNVDVHQATRPKNNYFAVPVSLPLGPSVHNLMLLSDSALPLGSFAYSSGLESFLAHHKPLPEGGTVLSLFDKFLKLSIQSVAHTNVPYVLAAFRDPLSLMDLDNDLDASTPCTVARRASIAQGRALLSIWERALTKTARQQFLDNGLEAATCVDTFATDLKIAALSQDSVTVNGHLAPIWGAVCLALGLNLEEAGYLFLLNHAKAVLSAAVRASVMGPYMSNSILASQSLQDLVKESLELVWFLQPEDAGQVVPSLDLWVGRHEMLYSRIFNS</sequence>
<keyword evidence="1" id="KW-0996">Nickel insertion</keyword>
<reference evidence="5 6" key="1">
    <citation type="submission" date="2013-03" db="EMBL/GenBank/DDBJ databases">
        <title>The Genome Sequence of Phialophora europaea CBS 101466.</title>
        <authorList>
            <consortium name="The Broad Institute Genomics Platform"/>
            <person name="Cuomo C."/>
            <person name="de Hoog S."/>
            <person name="Gorbushina A."/>
            <person name="Walker B."/>
            <person name="Young S.K."/>
            <person name="Zeng Q."/>
            <person name="Gargeya S."/>
            <person name="Fitzgerald M."/>
            <person name="Haas B."/>
            <person name="Abouelleil A."/>
            <person name="Allen A.W."/>
            <person name="Alvarado L."/>
            <person name="Arachchi H.M."/>
            <person name="Berlin A.M."/>
            <person name="Chapman S.B."/>
            <person name="Gainer-Dewar J."/>
            <person name="Goldberg J."/>
            <person name="Griggs A."/>
            <person name="Gujja S."/>
            <person name="Hansen M."/>
            <person name="Howarth C."/>
            <person name="Imamovic A."/>
            <person name="Ireland A."/>
            <person name="Larimer J."/>
            <person name="McCowan C."/>
            <person name="Murphy C."/>
            <person name="Pearson M."/>
            <person name="Poon T.W."/>
            <person name="Priest M."/>
            <person name="Roberts A."/>
            <person name="Saif S."/>
            <person name="Shea T."/>
            <person name="Sisk P."/>
            <person name="Sykes S."/>
            <person name="Wortman J."/>
            <person name="Nusbaum C."/>
            <person name="Birren B."/>
        </authorList>
    </citation>
    <scope>NUCLEOTIDE SEQUENCE [LARGE SCALE GENOMIC DNA]</scope>
    <source>
        <strain evidence="5 6">CBS 101466</strain>
    </source>
</reference>
<accession>W2SA21</accession>
<dbReference type="eggNOG" id="ENOG502REVQ">
    <property type="taxonomic scope" value="Eukaryota"/>
</dbReference>
<dbReference type="GO" id="GO:0016151">
    <property type="term" value="F:nickel cation binding"/>
    <property type="evidence" value="ECO:0007669"/>
    <property type="project" value="InterPro"/>
</dbReference>
<evidence type="ECO:0000313" key="6">
    <source>
        <dbReference type="Proteomes" id="UP000030752"/>
    </source>
</evidence>
<comment type="similarity">
    <text evidence="3">Belongs to the UreF family.</text>
</comment>
<keyword evidence="4" id="KW-0175">Coiled coil</keyword>
<dbReference type="RefSeq" id="XP_008712265.1">
    <property type="nucleotide sequence ID" value="XM_008714043.1"/>
</dbReference>
<dbReference type="InParanoid" id="W2SA21"/>
<organism evidence="5 6">
    <name type="scientific">Cyphellophora europaea (strain CBS 101466)</name>
    <name type="common">Phialophora europaea</name>
    <dbReference type="NCBI Taxonomy" id="1220924"/>
    <lineage>
        <taxon>Eukaryota</taxon>
        <taxon>Fungi</taxon>
        <taxon>Dikarya</taxon>
        <taxon>Ascomycota</taxon>
        <taxon>Pezizomycotina</taxon>
        <taxon>Eurotiomycetes</taxon>
        <taxon>Chaetothyriomycetidae</taxon>
        <taxon>Chaetothyriales</taxon>
        <taxon>Cyphellophoraceae</taxon>
        <taxon>Cyphellophora</taxon>
    </lineage>
</organism>
<evidence type="ECO:0000256" key="4">
    <source>
        <dbReference type="SAM" id="Coils"/>
    </source>
</evidence>
<dbReference type="GeneID" id="19976708"/>
<evidence type="ECO:0000256" key="2">
    <source>
        <dbReference type="ARBA" id="ARBA00023186"/>
    </source>
</evidence>
<proteinExistence type="inferred from homology"/>
<evidence type="ECO:0008006" key="7">
    <source>
        <dbReference type="Google" id="ProtNLM"/>
    </source>
</evidence>
<dbReference type="HOGENOM" id="CLU_049215_0_0_1"/>
<name>W2SA21_CYPE1</name>
<dbReference type="InterPro" id="IPR002639">
    <property type="entry name" value="UreF"/>
</dbReference>
<dbReference type="Gene3D" id="1.10.4190.10">
    <property type="entry name" value="Urease accessory protein UreF"/>
    <property type="match status" value="1"/>
</dbReference>
<evidence type="ECO:0000256" key="1">
    <source>
        <dbReference type="ARBA" id="ARBA00022988"/>
    </source>
</evidence>
<keyword evidence="2" id="KW-0143">Chaperone</keyword>
<dbReference type="VEuPathDB" id="FungiDB:HMPREF1541_09369"/>
<keyword evidence="6" id="KW-1185">Reference proteome</keyword>
<dbReference type="InterPro" id="IPR038277">
    <property type="entry name" value="UreF_sf"/>
</dbReference>
<dbReference type="Proteomes" id="UP000030752">
    <property type="component" value="Unassembled WGS sequence"/>
</dbReference>
<dbReference type="PANTHER" id="PTHR33620:SF1">
    <property type="entry name" value="UREASE ACCESSORY PROTEIN F"/>
    <property type="match status" value="1"/>
</dbReference>
<dbReference type="PANTHER" id="PTHR33620">
    <property type="entry name" value="UREASE ACCESSORY PROTEIN F"/>
    <property type="match status" value="1"/>
</dbReference>
<gene>
    <name evidence="5" type="ORF">HMPREF1541_09369</name>
</gene>